<keyword evidence="2" id="KW-1185">Reference proteome</keyword>
<gene>
    <name evidence="1" type="ORF">EYF80_031041</name>
</gene>
<reference evidence="1 2" key="1">
    <citation type="submission" date="2019-03" db="EMBL/GenBank/DDBJ databases">
        <title>First draft genome of Liparis tanakae, snailfish: a comprehensive survey of snailfish specific genes.</title>
        <authorList>
            <person name="Kim W."/>
            <person name="Song I."/>
            <person name="Jeong J.-H."/>
            <person name="Kim D."/>
            <person name="Kim S."/>
            <person name="Ryu S."/>
            <person name="Song J.Y."/>
            <person name="Lee S.K."/>
        </authorList>
    </citation>
    <scope>NUCLEOTIDE SEQUENCE [LARGE SCALE GENOMIC DNA]</scope>
    <source>
        <tissue evidence="1">Muscle</tissue>
    </source>
</reference>
<name>A0A4Z2GYW3_9TELE</name>
<comment type="caution">
    <text evidence="1">The sequence shown here is derived from an EMBL/GenBank/DDBJ whole genome shotgun (WGS) entry which is preliminary data.</text>
</comment>
<organism evidence="1 2">
    <name type="scientific">Liparis tanakae</name>
    <name type="common">Tanaka's snailfish</name>
    <dbReference type="NCBI Taxonomy" id="230148"/>
    <lineage>
        <taxon>Eukaryota</taxon>
        <taxon>Metazoa</taxon>
        <taxon>Chordata</taxon>
        <taxon>Craniata</taxon>
        <taxon>Vertebrata</taxon>
        <taxon>Euteleostomi</taxon>
        <taxon>Actinopterygii</taxon>
        <taxon>Neopterygii</taxon>
        <taxon>Teleostei</taxon>
        <taxon>Neoteleostei</taxon>
        <taxon>Acanthomorphata</taxon>
        <taxon>Eupercaria</taxon>
        <taxon>Perciformes</taxon>
        <taxon>Cottioidei</taxon>
        <taxon>Cottales</taxon>
        <taxon>Liparidae</taxon>
        <taxon>Liparis</taxon>
    </lineage>
</organism>
<sequence>MSAFTDLTLEGRFKFYVSRRKVKPLELLGDSDFIAQAGGEHIKTFSRARRGRIVLGLPPQIFVTGP</sequence>
<dbReference type="Proteomes" id="UP000314294">
    <property type="component" value="Unassembled WGS sequence"/>
</dbReference>
<dbReference type="EMBL" id="SRLO01000372">
    <property type="protein sequence ID" value="TNN58716.1"/>
    <property type="molecule type" value="Genomic_DNA"/>
</dbReference>
<evidence type="ECO:0000313" key="1">
    <source>
        <dbReference type="EMBL" id="TNN58716.1"/>
    </source>
</evidence>
<dbReference type="AlphaFoldDB" id="A0A4Z2GYW3"/>
<protein>
    <submittedName>
        <fullName evidence="1">Uncharacterized protein</fullName>
    </submittedName>
</protein>
<accession>A0A4Z2GYW3</accession>
<evidence type="ECO:0000313" key="2">
    <source>
        <dbReference type="Proteomes" id="UP000314294"/>
    </source>
</evidence>
<proteinExistence type="predicted"/>